<dbReference type="PANTHER" id="PTHR34070">
    <property type="entry name" value="ARMADILLO-TYPE FOLD"/>
    <property type="match status" value="1"/>
</dbReference>
<dbReference type="Pfam" id="PF08713">
    <property type="entry name" value="DNA_alkylation"/>
    <property type="match status" value="1"/>
</dbReference>
<dbReference type="EMBL" id="PCYL01000030">
    <property type="protein sequence ID" value="PIR46708.1"/>
    <property type="molecule type" value="Genomic_DNA"/>
</dbReference>
<feature type="non-terminal residue" evidence="1">
    <location>
        <position position="233"/>
    </location>
</feature>
<dbReference type="AlphaFoldDB" id="A0A2H0RJP0"/>
<evidence type="ECO:0000313" key="2">
    <source>
        <dbReference type="Proteomes" id="UP000230833"/>
    </source>
</evidence>
<protein>
    <recommendedName>
        <fullName evidence="3">DNA alkylation repair protein</fullName>
    </recommendedName>
</protein>
<dbReference type="SUPFAM" id="SSF48371">
    <property type="entry name" value="ARM repeat"/>
    <property type="match status" value="1"/>
</dbReference>
<dbReference type="Gene3D" id="1.25.10.90">
    <property type="match status" value="1"/>
</dbReference>
<dbReference type="CDD" id="cd06561">
    <property type="entry name" value="AlkD_like"/>
    <property type="match status" value="1"/>
</dbReference>
<comment type="caution">
    <text evidence="1">The sequence shown here is derived from an EMBL/GenBank/DDBJ whole genome shotgun (WGS) entry which is preliminary data.</text>
</comment>
<gene>
    <name evidence="1" type="ORF">COV07_02825</name>
</gene>
<evidence type="ECO:0000313" key="1">
    <source>
        <dbReference type="EMBL" id="PIR46708.1"/>
    </source>
</evidence>
<dbReference type="InterPro" id="IPR016024">
    <property type="entry name" value="ARM-type_fold"/>
</dbReference>
<dbReference type="InterPro" id="IPR014825">
    <property type="entry name" value="DNA_alkylation"/>
</dbReference>
<accession>A0A2H0RJP0</accession>
<evidence type="ECO:0008006" key="3">
    <source>
        <dbReference type="Google" id="ProtNLM"/>
    </source>
</evidence>
<organism evidence="1 2">
    <name type="scientific">Candidatus Vogelbacteria bacterium CG10_big_fil_rev_8_21_14_0_10_45_14</name>
    <dbReference type="NCBI Taxonomy" id="1975042"/>
    <lineage>
        <taxon>Bacteria</taxon>
        <taxon>Candidatus Vogeliibacteriota</taxon>
    </lineage>
</organism>
<proteinExistence type="predicted"/>
<dbReference type="Proteomes" id="UP000230833">
    <property type="component" value="Unassembled WGS sequence"/>
</dbReference>
<reference evidence="1 2" key="1">
    <citation type="submission" date="2017-09" db="EMBL/GenBank/DDBJ databases">
        <title>Depth-based differentiation of microbial function through sediment-hosted aquifers and enrichment of novel symbionts in the deep terrestrial subsurface.</title>
        <authorList>
            <person name="Probst A.J."/>
            <person name="Ladd B."/>
            <person name="Jarett J.K."/>
            <person name="Geller-Mcgrath D.E."/>
            <person name="Sieber C.M."/>
            <person name="Emerson J.B."/>
            <person name="Anantharaman K."/>
            <person name="Thomas B.C."/>
            <person name="Malmstrom R."/>
            <person name="Stieglmeier M."/>
            <person name="Klingl A."/>
            <person name="Woyke T."/>
            <person name="Ryan C.M."/>
            <person name="Banfield J.F."/>
        </authorList>
    </citation>
    <scope>NUCLEOTIDE SEQUENCE [LARGE SCALE GENOMIC DNA]</scope>
    <source>
        <strain evidence="1">CG10_big_fil_rev_8_21_14_0_10_45_14</strain>
    </source>
</reference>
<name>A0A2H0RJP0_9BACT</name>
<dbReference type="PANTHER" id="PTHR34070:SF1">
    <property type="entry name" value="DNA ALKYLATION REPAIR PROTEIN"/>
    <property type="match status" value="1"/>
</dbReference>
<sequence length="233" mass="27193">MKVNNLRGEIQKVLRSKADKKRADRDKVYHKYDGWRSLGIMAPIYRKIEQSFGDDLKALSKKEALALAKEIALSPYEEEKFMSVYVILQKIENIKPSDFKKLDYIISNLQSWSTIDEFSGRVMQELLKMYPKDTEKCLRKWNKNKNMWKRRASVVAFTRRAGESGKYTKLGLFLCDNLKHATEDMVQKGVGWALKDMMRGDKKAVLAFVKKLRREQISSTIILYAIRDLRGLE</sequence>